<feature type="region of interest" description="Disordered" evidence="1">
    <location>
        <begin position="83"/>
        <end position="123"/>
    </location>
</feature>
<evidence type="ECO:0000313" key="3">
    <source>
        <dbReference type="Proteomes" id="UP000886520"/>
    </source>
</evidence>
<feature type="non-terminal residue" evidence="2">
    <location>
        <position position="123"/>
    </location>
</feature>
<comment type="caution">
    <text evidence="2">The sequence shown here is derived from an EMBL/GenBank/DDBJ whole genome shotgun (WGS) entry which is preliminary data.</text>
</comment>
<reference evidence="2" key="1">
    <citation type="submission" date="2021-01" db="EMBL/GenBank/DDBJ databases">
        <title>Adiantum capillus-veneris genome.</title>
        <authorList>
            <person name="Fang Y."/>
            <person name="Liao Q."/>
        </authorList>
    </citation>
    <scope>NUCLEOTIDE SEQUENCE</scope>
    <source>
        <strain evidence="2">H3</strain>
        <tissue evidence="2">Leaf</tissue>
    </source>
</reference>
<evidence type="ECO:0000313" key="2">
    <source>
        <dbReference type="EMBL" id="KAI5065619.1"/>
    </source>
</evidence>
<protein>
    <submittedName>
        <fullName evidence="2">Uncharacterized protein</fullName>
    </submittedName>
</protein>
<name>A0A9D4Z8K0_ADICA</name>
<evidence type="ECO:0000256" key="1">
    <source>
        <dbReference type="SAM" id="MobiDB-lite"/>
    </source>
</evidence>
<dbReference type="EMBL" id="JABFUD020000019">
    <property type="protein sequence ID" value="KAI5065619.1"/>
    <property type="molecule type" value="Genomic_DNA"/>
</dbReference>
<organism evidence="2 3">
    <name type="scientific">Adiantum capillus-veneris</name>
    <name type="common">Maidenhair fern</name>
    <dbReference type="NCBI Taxonomy" id="13818"/>
    <lineage>
        <taxon>Eukaryota</taxon>
        <taxon>Viridiplantae</taxon>
        <taxon>Streptophyta</taxon>
        <taxon>Embryophyta</taxon>
        <taxon>Tracheophyta</taxon>
        <taxon>Polypodiopsida</taxon>
        <taxon>Polypodiidae</taxon>
        <taxon>Polypodiales</taxon>
        <taxon>Pteridineae</taxon>
        <taxon>Pteridaceae</taxon>
        <taxon>Vittarioideae</taxon>
        <taxon>Adiantum</taxon>
    </lineage>
</organism>
<accession>A0A9D4Z8K0</accession>
<feature type="compositionally biased region" description="Polar residues" evidence="1">
    <location>
        <begin position="101"/>
        <end position="123"/>
    </location>
</feature>
<proteinExistence type="predicted"/>
<dbReference type="Proteomes" id="UP000886520">
    <property type="component" value="Chromosome 19"/>
</dbReference>
<keyword evidence="3" id="KW-1185">Reference proteome</keyword>
<dbReference type="AlphaFoldDB" id="A0A9D4Z8K0"/>
<gene>
    <name evidence="2" type="ORF">GOP47_0020314</name>
</gene>
<sequence>MTTKKGAASIRRRATVEVKVSQMILKEAHGVMSNANPGLALQKNVIRYIEATTSGINLQEGLRFGMRRKREVMENFPGCLEREQEKVEREREREKERAHTQHCSQPHYNTSAPLTNYQESELK</sequence>
<feature type="compositionally biased region" description="Basic and acidic residues" evidence="1">
    <location>
        <begin position="83"/>
        <end position="99"/>
    </location>
</feature>